<feature type="non-terminal residue" evidence="1">
    <location>
        <position position="1"/>
    </location>
</feature>
<dbReference type="EMBL" id="VUJU01016441">
    <property type="protein sequence ID" value="KAF0688954.1"/>
    <property type="molecule type" value="Genomic_DNA"/>
</dbReference>
<evidence type="ECO:0000313" key="2">
    <source>
        <dbReference type="Proteomes" id="UP000478052"/>
    </source>
</evidence>
<accession>A0A6G0VJ07</accession>
<dbReference type="AlphaFoldDB" id="A0A6G0VJ07"/>
<sequence>VIEEINKQKILTKVGCLIHSQILTKYIITYYVKTRMIFACKRKNEQVAEKKRTQKKLCIMYTRK</sequence>
<comment type="caution">
    <text evidence="1">The sequence shown here is derived from an EMBL/GenBank/DDBJ whole genome shotgun (WGS) entry which is preliminary data.</text>
</comment>
<evidence type="ECO:0000313" key="1">
    <source>
        <dbReference type="EMBL" id="KAF0688954.1"/>
    </source>
</evidence>
<name>A0A6G0VJ07_APHCR</name>
<organism evidence="1 2">
    <name type="scientific">Aphis craccivora</name>
    <name type="common">Cowpea aphid</name>
    <dbReference type="NCBI Taxonomy" id="307492"/>
    <lineage>
        <taxon>Eukaryota</taxon>
        <taxon>Metazoa</taxon>
        <taxon>Ecdysozoa</taxon>
        <taxon>Arthropoda</taxon>
        <taxon>Hexapoda</taxon>
        <taxon>Insecta</taxon>
        <taxon>Pterygota</taxon>
        <taxon>Neoptera</taxon>
        <taxon>Paraneoptera</taxon>
        <taxon>Hemiptera</taxon>
        <taxon>Sternorrhyncha</taxon>
        <taxon>Aphidomorpha</taxon>
        <taxon>Aphidoidea</taxon>
        <taxon>Aphididae</taxon>
        <taxon>Aphidini</taxon>
        <taxon>Aphis</taxon>
        <taxon>Aphis</taxon>
    </lineage>
</organism>
<dbReference type="Proteomes" id="UP000478052">
    <property type="component" value="Unassembled WGS sequence"/>
</dbReference>
<gene>
    <name evidence="1" type="ORF">FWK35_00035804</name>
</gene>
<keyword evidence="2" id="KW-1185">Reference proteome</keyword>
<protein>
    <submittedName>
        <fullName evidence="1">Uncharacterized protein</fullName>
    </submittedName>
</protein>
<proteinExistence type="predicted"/>
<reference evidence="1 2" key="1">
    <citation type="submission" date="2019-08" db="EMBL/GenBank/DDBJ databases">
        <title>Whole genome of Aphis craccivora.</title>
        <authorList>
            <person name="Voronova N.V."/>
            <person name="Shulinski R.S."/>
            <person name="Bandarenka Y.V."/>
            <person name="Zhorov D.G."/>
            <person name="Warner D."/>
        </authorList>
    </citation>
    <scope>NUCLEOTIDE SEQUENCE [LARGE SCALE GENOMIC DNA]</scope>
    <source>
        <strain evidence="1">180601</strain>
        <tissue evidence="1">Whole Body</tissue>
    </source>
</reference>